<accession>A0A0F9U908</accession>
<sequence length="70" mass="7618">MGNITHHNIVEKNLQYRQLLDDDQSASVDFASERAGEVAAELGFTASRLEGREGSGKDGAITVADVRDWV</sequence>
<dbReference type="InterPro" id="IPR036625">
    <property type="entry name" value="E3-bd_dom_sf"/>
</dbReference>
<reference evidence="1" key="1">
    <citation type="journal article" date="2015" name="Nature">
        <title>Complex archaea that bridge the gap between prokaryotes and eukaryotes.</title>
        <authorList>
            <person name="Spang A."/>
            <person name="Saw J.H."/>
            <person name="Jorgensen S.L."/>
            <person name="Zaremba-Niedzwiedzka K."/>
            <person name="Martijn J."/>
            <person name="Lind A.E."/>
            <person name="van Eijk R."/>
            <person name="Schleper C."/>
            <person name="Guy L."/>
            <person name="Ettema T.J."/>
        </authorList>
    </citation>
    <scope>NUCLEOTIDE SEQUENCE</scope>
</reference>
<name>A0A0F9U908_9ZZZZ</name>
<gene>
    <name evidence="1" type="ORF">LCGC14_0251660</name>
</gene>
<organism evidence="1">
    <name type="scientific">marine sediment metagenome</name>
    <dbReference type="NCBI Taxonomy" id="412755"/>
    <lineage>
        <taxon>unclassified sequences</taxon>
        <taxon>metagenomes</taxon>
        <taxon>ecological metagenomes</taxon>
    </lineage>
</organism>
<dbReference type="Gene3D" id="4.10.320.10">
    <property type="entry name" value="E3-binding domain"/>
    <property type="match status" value="1"/>
</dbReference>
<dbReference type="AlphaFoldDB" id="A0A0F9U908"/>
<proteinExistence type="predicted"/>
<evidence type="ECO:0000313" key="1">
    <source>
        <dbReference type="EMBL" id="KKN88094.1"/>
    </source>
</evidence>
<comment type="caution">
    <text evidence="1">The sequence shown here is derived from an EMBL/GenBank/DDBJ whole genome shotgun (WGS) entry which is preliminary data.</text>
</comment>
<dbReference type="EMBL" id="LAZR01000131">
    <property type="protein sequence ID" value="KKN88094.1"/>
    <property type="molecule type" value="Genomic_DNA"/>
</dbReference>
<dbReference type="GO" id="GO:0016746">
    <property type="term" value="F:acyltransferase activity"/>
    <property type="evidence" value="ECO:0007669"/>
    <property type="project" value="InterPro"/>
</dbReference>
<evidence type="ECO:0008006" key="2">
    <source>
        <dbReference type="Google" id="ProtNLM"/>
    </source>
</evidence>
<protein>
    <recommendedName>
        <fullName evidence="2">Peripheral subunit-binding (PSBD) domain-containing protein</fullName>
    </recommendedName>
</protein>